<evidence type="ECO:0000256" key="5">
    <source>
        <dbReference type="ARBA" id="ARBA00023152"/>
    </source>
</evidence>
<dbReference type="Gene3D" id="1.10.1390.10">
    <property type="match status" value="1"/>
</dbReference>
<dbReference type="STRING" id="556484.B7GDV0"/>
<evidence type="ECO:0000256" key="6">
    <source>
        <dbReference type="ARBA" id="ARBA00023235"/>
    </source>
</evidence>
<comment type="similarity">
    <text evidence="2 8">Belongs to the GPI family.</text>
</comment>
<evidence type="ECO:0000313" key="12">
    <source>
        <dbReference type="Proteomes" id="UP000000759"/>
    </source>
</evidence>
<dbReference type="AlphaFoldDB" id="B7GDV0"/>
<dbReference type="GO" id="GO:0005829">
    <property type="term" value="C:cytosol"/>
    <property type="evidence" value="ECO:0007669"/>
    <property type="project" value="TreeGrafter"/>
</dbReference>
<dbReference type="GO" id="GO:0006094">
    <property type="term" value="P:gluconeogenesis"/>
    <property type="evidence" value="ECO:0007669"/>
    <property type="project" value="UniProtKB-KW"/>
</dbReference>
<evidence type="ECO:0000256" key="7">
    <source>
        <dbReference type="ARBA" id="ARBA00029321"/>
    </source>
</evidence>
<dbReference type="PROSITE" id="PS51463">
    <property type="entry name" value="P_GLUCOSE_ISOMERASE_3"/>
    <property type="match status" value="1"/>
</dbReference>
<dbReference type="Gene3D" id="3.40.50.10490">
    <property type="entry name" value="Glucose-6-phosphate isomerase like protein, domain 1"/>
    <property type="match status" value="2"/>
</dbReference>
<dbReference type="KEGG" id="pti:PHATRDRAFT_56512"/>
<evidence type="ECO:0000313" key="11">
    <source>
        <dbReference type="EMBL" id="EEC43144.1"/>
    </source>
</evidence>
<dbReference type="Pfam" id="PF00342">
    <property type="entry name" value="PGI"/>
    <property type="match status" value="1"/>
</dbReference>
<keyword evidence="5 8" id="KW-0324">Glycolysis</keyword>
<feature type="signal peptide" evidence="10">
    <location>
        <begin position="1"/>
        <end position="26"/>
    </location>
</feature>
<dbReference type="Proteomes" id="UP000000759">
    <property type="component" value="Chromosome 29"/>
</dbReference>
<dbReference type="PROSITE" id="PS00174">
    <property type="entry name" value="P_GLUCOSE_ISOMERASE_2"/>
    <property type="match status" value="1"/>
</dbReference>
<dbReference type="SUPFAM" id="SSF53697">
    <property type="entry name" value="SIS domain"/>
    <property type="match status" value="1"/>
</dbReference>
<dbReference type="PRINTS" id="PR00662">
    <property type="entry name" value="G6PISOMERASE"/>
</dbReference>
<dbReference type="FunCoup" id="B7GDV0">
    <property type="interactions" value="122"/>
</dbReference>
<dbReference type="FunFam" id="3.40.50.10490:FF:000048">
    <property type="entry name" value="Glucose-6-phosphate isomerase"/>
    <property type="match status" value="1"/>
</dbReference>
<feature type="compositionally biased region" description="Basic and acidic residues" evidence="9">
    <location>
        <begin position="56"/>
        <end position="67"/>
    </location>
</feature>
<comment type="pathway">
    <text evidence="1 8">Carbohydrate degradation; glycolysis; D-glyceraldehyde 3-phosphate and glycerone phosphate from D-glucose: step 2/4.</text>
</comment>
<keyword evidence="4 8" id="KW-0312">Gluconeogenesis</keyword>
<evidence type="ECO:0000256" key="9">
    <source>
        <dbReference type="SAM" id="MobiDB-lite"/>
    </source>
</evidence>
<evidence type="ECO:0000256" key="4">
    <source>
        <dbReference type="ARBA" id="ARBA00022432"/>
    </source>
</evidence>
<name>B7GDV0_PHATC</name>
<dbReference type="OrthoDB" id="5831190at2759"/>
<dbReference type="InterPro" id="IPR035482">
    <property type="entry name" value="SIS_PGI_2"/>
</dbReference>
<dbReference type="PANTHER" id="PTHR11469">
    <property type="entry name" value="GLUCOSE-6-PHOSPHATE ISOMERASE"/>
    <property type="match status" value="1"/>
</dbReference>
<dbReference type="InterPro" id="IPR018189">
    <property type="entry name" value="Phosphoglucose_isomerase_CS"/>
</dbReference>
<dbReference type="FunFam" id="3.40.50.10490:FF:000031">
    <property type="entry name" value="Glucose-6-phosphate isomerase"/>
    <property type="match status" value="1"/>
</dbReference>
<gene>
    <name evidence="11" type="primary">GPI_3</name>
    <name evidence="11" type="ORF">PHATRDRAFT_56512</name>
</gene>
<dbReference type="CDD" id="cd05015">
    <property type="entry name" value="SIS_PGI_1"/>
    <property type="match status" value="1"/>
</dbReference>
<reference evidence="11 12" key="1">
    <citation type="journal article" date="2008" name="Nature">
        <title>The Phaeodactylum genome reveals the evolutionary history of diatom genomes.</title>
        <authorList>
            <person name="Bowler C."/>
            <person name="Allen A.E."/>
            <person name="Badger J.H."/>
            <person name="Grimwood J."/>
            <person name="Jabbari K."/>
            <person name="Kuo A."/>
            <person name="Maheswari U."/>
            <person name="Martens C."/>
            <person name="Maumus F."/>
            <person name="Otillar R.P."/>
            <person name="Rayko E."/>
            <person name="Salamov A."/>
            <person name="Vandepoele K."/>
            <person name="Beszteri B."/>
            <person name="Gruber A."/>
            <person name="Heijde M."/>
            <person name="Katinka M."/>
            <person name="Mock T."/>
            <person name="Valentin K."/>
            <person name="Verret F."/>
            <person name="Berges J.A."/>
            <person name="Brownlee C."/>
            <person name="Cadoret J.P."/>
            <person name="Chiovitti A."/>
            <person name="Choi C.J."/>
            <person name="Coesel S."/>
            <person name="De Martino A."/>
            <person name="Detter J.C."/>
            <person name="Durkin C."/>
            <person name="Falciatore A."/>
            <person name="Fournet J."/>
            <person name="Haruta M."/>
            <person name="Huysman M.J."/>
            <person name="Jenkins B.D."/>
            <person name="Jiroutova K."/>
            <person name="Jorgensen R.E."/>
            <person name="Joubert Y."/>
            <person name="Kaplan A."/>
            <person name="Kroger N."/>
            <person name="Kroth P.G."/>
            <person name="La Roche J."/>
            <person name="Lindquist E."/>
            <person name="Lommer M."/>
            <person name="Martin-Jezequel V."/>
            <person name="Lopez P.J."/>
            <person name="Lucas S."/>
            <person name="Mangogna M."/>
            <person name="McGinnis K."/>
            <person name="Medlin L.K."/>
            <person name="Montsant A."/>
            <person name="Oudot-Le Secq M.P."/>
            <person name="Napoli C."/>
            <person name="Obornik M."/>
            <person name="Parker M.S."/>
            <person name="Petit J.L."/>
            <person name="Porcel B.M."/>
            <person name="Poulsen N."/>
            <person name="Robison M."/>
            <person name="Rychlewski L."/>
            <person name="Rynearson T.A."/>
            <person name="Schmutz J."/>
            <person name="Shapiro H."/>
            <person name="Siaut M."/>
            <person name="Stanley M."/>
            <person name="Sussman M.R."/>
            <person name="Taylor A.R."/>
            <person name="Vardi A."/>
            <person name="von Dassow P."/>
            <person name="Vyverman W."/>
            <person name="Willis A."/>
            <person name="Wyrwicz L.S."/>
            <person name="Rokhsar D.S."/>
            <person name="Weissenbach J."/>
            <person name="Armbrust E.V."/>
            <person name="Green B.R."/>
            <person name="Van de Peer Y."/>
            <person name="Grigoriev I.V."/>
        </authorList>
    </citation>
    <scope>NUCLEOTIDE SEQUENCE [LARGE SCALE GENOMIC DNA]</scope>
    <source>
        <strain evidence="11 12">CCAP 1055/1</strain>
    </source>
</reference>
<dbReference type="eggNOG" id="KOG2446">
    <property type="taxonomic scope" value="Eukaryota"/>
</dbReference>
<dbReference type="EC" id="5.3.1.9" evidence="3 8"/>
<evidence type="ECO:0000256" key="2">
    <source>
        <dbReference type="ARBA" id="ARBA00006604"/>
    </source>
</evidence>
<dbReference type="UniPathway" id="UPA00109">
    <property type="reaction ID" value="UER00181"/>
</dbReference>
<dbReference type="GO" id="GO:0048029">
    <property type="term" value="F:monosaccharide binding"/>
    <property type="evidence" value="ECO:0007669"/>
    <property type="project" value="TreeGrafter"/>
</dbReference>
<dbReference type="CDD" id="cd05016">
    <property type="entry name" value="SIS_PGI_2"/>
    <property type="match status" value="1"/>
</dbReference>
<dbReference type="GO" id="GO:0097367">
    <property type="term" value="F:carbohydrate derivative binding"/>
    <property type="evidence" value="ECO:0007669"/>
    <property type="project" value="InterPro"/>
</dbReference>
<dbReference type="NCBIfam" id="NF001211">
    <property type="entry name" value="PRK00179.1"/>
    <property type="match status" value="1"/>
</dbReference>
<feature type="chain" id="PRO_5002856066" description="Glucose-6-phosphate isomerase" evidence="10">
    <location>
        <begin position="27"/>
        <end position="786"/>
    </location>
</feature>
<keyword evidence="10" id="KW-0732">Signal</keyword>
<dbReference type="GO" id="GO:0051156">
    <property type="term" value="P:glucose 6-phosphate metabolic process"/>
    <property type="evidence" value="ECO:0007669"/>
    <property type="project" value="TreeGrafter"/>
</dbReference>
<dbReference type="HOGENOM" id="CLU_017947_4_0_1"/>
<accession>B7GDV0</accession>
<dbReference type="InterPro" id="IPR001672">
    <property type="entry name" value="G6P_Isomerase"/>
</dbReference>
<feature type="region of interest" description="Disordered" evidence="9">
    <location>
        <begin position="41"/>
        <end position="74"/>
    </location>
</feature>
<dbReference type="InterPro" id="IPR023096">
    <property type="entry name" value="G6P_Isomerase_C"/>
</dbReference>
<organism evidence="11 12">
    <name type="scientific">Phaeodactylum tricornutum (strain CCAP 1055/1)</name>
    <dbReference type="NCBI Taxonomy" id="556484"/>
    <lineage>
        <taxon>Eukaryota</taxon>
        <taxon>Sar</taxon>
        <taxon>Stramenopiles</taxon>
        <taxon>Ochrophyta</taxon>
        <taxon>Bacillariophyta</taxon>
        <taxon>Bacillariophyceae</taxon>
        <taxon>Bacillariophycidae</taxon>
        <taxon>Naviculales</taxon>
        <taxon>Phaeodactylaceae</taxon>
        <taxon>Phaeodactylum</taxon>
    </lineage>
</organism>
<evidence type="ECO:0000256" key="3">
    <source>
        <dbReference type="ARBA" id="ARBA00011952"/>
    </source>
</evidence>
<dbReference type="EMBL" id="CM000631">
    <property type="protein sequence ID" value="EEC43144.1"/>
    <property type="molecule type" value="Genomic_DNA"/>
</dbReference>
<keyword evidence="6 8" id="KW-0413">Isomerase</keyword>
<dbReference type="PaxDb" id="2850-Phatr23988"/>
<evidence type="ECO:0000256" key="10">
    <source>
        <dbReference type="SAM" id="SignalP"/>
    </source>
</evidence>
<feature type="region of interest" description="Disordered" evidence="9">
    <location>
        <begin position="759"/>
        <end position="786"/>
    </location>
</feature>
<dbReference type="GO" id="GO:0004347">
    <property type="term" value="F:glucose-6-phosphate isomerase activity"/>
    <property type="evidence" value="ECO:0007669"/>
    <property type="project" value="UniProtKB-EC"/>
</dbReference>
<dbReference type="RefSeq" id="XP_002185275.1">
    <property type="nucleotide sequence ID" value="XM_002185239.1"/>
</dbReference>
<dbReference type="PROSITE" id="PS00765">
    <property type="entry name" value="P_GLUCOSE_ISOMERASE_1"/>
    <property type="match status" value="1"/>
</dbReference>
<proteinExistence type="inferred from homology"/>
<comment type="catalytic activity">
    <reaction evidence="7 8">
        <text>alpha-D-glucose 6-phosphate = beta-D-fructose 6-phosphate</text>
        <dbReference type="Rhea" id="RHEA:11816"/>
        <dbReference type="ChEBI" id="CHEBI:57634"/>
        <dbReference type="ChEBI" id="CHEBI:58225"/>
        <dbReference type="EC" id="5.3.1.9"/>
    </reaction>
</comment>
<dbReference type="PANTHER" id="PTHR11469:SF1">
    <property type="entry name" value="GLUCOSE-6-PHOSPHATE ISOMERASE"/>
    <property type="match status" value="1"/>
</dbReference>
<evidence type="ECO:0000256" key="8">
    <source>
        <dbReference type="RuleBase" id="RU000612"/>
    </source>
</evidence>
<protein>
    <recommendedName>
        <fullName evidence="3 8">Glucose-6-phosphate isomerase</fullName>
        <ecNumber evidence="3 8">5.3.1.9</ecNumber>
    </recommendedName>
</protein>
<reference evidence="12" key="2">
    <citation type="submission" date="2008-08" db="EMBL/GenBank/DDBJ databases">
        <authorList>
            <consortium name="Diatom Consortium"/>
            <person name="Grigoriev I."/>
            <person name="Grimwood J."/>
            <person name="Kuo A."/>
            <person name="Otillar R.P."/>
            <person name="Salamov A."/>
            <person name="Detter J.C."/>
            <person name="Lindquist E."/>
            <person name="Shapiro H."/>
            <person name="Lucas S."/>
            <person name="Glavina del Rio T."/>
            <person name="Pitluck S."/>
            <person name="Rokhsar D."/>
            <person name="Bowler C."/>
        </authorList>
    </citation>
    <scope>GENOME REANNOTATION</scope>
    <source>
        <strain evidence="12">CCAP 1055/1</strain>
    </source>
</reference>
<sequence length="786" mass="88762">MRAILESHCFHVFSILLLLLCSFSSAFVPLSLPMRTPRAVRLQVMTEPPRGGTSRTEAKEDKDDDPKALSPESDYLLQTEDFTRQWKKPEQHSLEVPRVRHTVLSERDYHRLEAIIFQDDATEGSEEATVLQRRVSLPNIPIPPRLARPGVAWQHHHHATVNLVRQHRNQKHDGPIQFITNIINRPQLVSTCSEWKRLEKHAEYIGTTHLKDLLQDRERCDEMYATHDGVYLDYSRQRVTLETMKFLYALAEKQNLKGQIDKMVKGDKINFTEDRAVLHTALRAERALTGTVMVDGVDVIAEVHQVLDQVKVFTDGVRSGQIRGYTGKRLRNIVSVGIGGSYLGPEFLHECLKTEPEGINSALGYSLRFLSNVDPVDVERTCADLDPEETLVVVVSKTFTTAETMLNARTMRQWLWDFMGNDKEVVKKHMVACASVSAIDNVRKFGIDTDRYFFRFWDFVGGRYSVCSAAGAVPISLLYGFDLFEKFLQGANSMDKHFLTAPYDRNIPVLMGLLGVWNMSFMNYKARTTLPYAEALLKLPAHIQQLDMESNGKTMTKHGLEVDYPVGEIDFGEAGTNGQHSFYQLLHMGQTVPCDFIGFVQSQHDFCLDGENLSSHDELMANFFAQPDALATGKTADEVRAEGVPPGLVGHKVFKGNRPSLSLLLPKLTAYACGQLLAIYEHRTAVQGFMWDINSFDQWGVELGKKLAIDVKGHLLNARRSEEEVETSNPATTRLLNYYVNNSRRICQEAPYNPITSVTRKTHREHASAPLPPLPHDLGGQEGRLT</sequence>
<dbReference type="InParanoid" id="B7GDV0"/>
<dbReference type="InterPro" id="IPR046348">
    <property type="entry name" value="SIS_dom_sf"/>
</dbReference>
<dbReference type="HAMAP" id="MF_00473">
    <property type="entry name" value="G6P_isomerase"/>
    <property type="match status" value="1"/>
</dbReference>
<evidence type="ECO:0000256" key="1">
    <source>
        <dbReference type="ARBA" id="ARBA00004926"/>
    </source>
</evidence>
<dbReference type="GeneID" id="7199139"/>
<dbReference type="GO" id="GO:0006096">
    <property type="term" value="P:glycolytic process"/>
    <property type="evidence" value="ECO:0007669"/>
    <property type="project" value="UniProtKB-UniPathway"/>
</dbReference>
<keyword evidence="12" id="KW-1185">Reference proteome</keyword>
<dbReference type="InterPro" id="IPR035476">
    <property type="entry name" value="SIS_PGI_1"/>
</dbReference>